<accession>A0A6J4LYH6</accession>
<gene>
    <name evidence="2" type="ORF">AVDCRST_MAG56-8087</name>
</gene>
<proteinExistence type="predicted"/>
<organism evidence="2">
    <name type="scientific">uncultured Cytophagales bacterium</name>
    <dbReference type="NCBI Taxonomy" id="158755"/>
    <lineage>
        <taxon>Bacteria</taxon>
        <taxon>Pseudomonadati</taxon>
        <taxon>Bacteroidota</taxon>
        <taxon>Sphingobacteriia</taxon>
        <taxon>Sphingobacteriales</taxon>
        <taxon>environmental samples</taxon>
    </lineage>
</organism>
<evidence type="ECO:0000313" key="2">
    <source>
        <dbReference type="EMBL" id="CAA9345243.1"/>
    </source>
</evidence>
<name>A0A6J4LYH6_9SPHI</name>
<dbReference type="AlphaFoldDB" id="A0A6J4LYH6"/>
<sequence>MNGIDARNGLIFFPVAQMTPFFRFPRPASTPGAAAGSCSGNGGGCTRREAFSG</sequence>
<protein>
    <submittedName>
        <fullName evidence="2">Uncharacterized protein</fullName>
    </submittedName>
</protein>
<feature type="region of interest" description="Disordered" evidence="1">
    <location>
        <begin position="32"/>
        <end position="53"/>
    </location>
</feature>
<evidence type="ECO:0000256" key="1">
    <source>
        <dbReference type="SAM" id="MobiDB-lite"/>
    </source>
</evidence>
<dbReference type="EMBL" id="CADCTQ010000683">
    <property type="protein sequence ID" value="CAA9345243.1"/>
    <property type="molecule type" value="Genomic_DNA"/>
</dbReference>
<reference evidence="2" key="1">
    <citation type="submission" date="2020-02" db="EMBL/GenBank/DDBJ databases">
        <authorList>
            <person name="Meier V. D."/>
        </authorList>
    </citation>
    <scope>NUCLEOTIDE SEQUENCE</scope>
    <source>
        <strain evidence="2">AVDCRST_MAG56</strain>
    </source>
</reference>